<keyword evidence="1" id="KW-0808">Transferase</keyword>
<dbReference type="Gene3D" id="3.40.50.11350">
    <property type="match status" value="1"/>
</dbReference>
<evidence type="ECO:0000256" key="3">
    <source>
        <dbReference type="ARBA" id="ARBA00023277"/>
    </source>
</evidence>
<dbReference type="PANTHER" id="PTHR13398:SF0">
    <property type="entry name" value="GDP-FUCOSE PROTEIN O-FUCOSYLTRANSFERASE 2"/>
    <property type="match status" value="1"/>
</dbReference>
<evidence type="ECO:0000256" key="4">
    <source>
        <dbReference type="SAM" id="Phobius"/>
    </source>
</evidence>
<dbReference type="AlphaFoldDB" id="A0A433DC82"/>
<feature type="transmembrane region" description="Helical" evidence="4">
    <location>
        <begin position="46"/>
        <end position="68"/>
    </location>
</feature>
<evidence type="ECO:0000256" key="1">
    <source>
        <dbReference type="ARBA" id="ARBA00022679"/>
    </source>
</evidence>
<dbReference type="OrthoDB" id="2020419at2759"/>
<evidence type="ECO:0000313" key="5">
    <source>
        <dbReference type="EMBL" id="RUP48436.1"/>
    </source>
</evidence>
<organism evidence="5 6">
    <name type="scientific">Jimgerdemannia flammicorona</name>
    <dbReference type="NCBI Taxonomy" id="994334"/>
    <lineage>
        <taxon>Eukaryota</taxon>
        <taxon>Fungi</taxon>
        <taxon>Fungi incertae sedis</taxon>
        <taxon>Mucoromycota</taxon>
        <taxon>Mucoromycotina</taxon>
        <taxon>Endogonomycetes</taxon>
        <taxon>Endogonales</taxon>
        <taxon>Endogonaceae</taxon>
        <taxon>Jimgerdemannia</taxon>
    </lineage>
</organism>
<reference evidence="5 6" key="1">
    <citation type="journal article" date="2018" name="New Phytol.">
        <title>Phylogenomics of Endogonaceae and evolution of mycorrhizas within Mucoromycota.</title>
        <authorList>
            <person name="Chang Y."/>
            <person name="Desiro A."/>
            <person name="Na H."/>
            <person name="Sandor L."/>
            <person name="Lipzen A."/>
            <person name="Clum A."/>
            <person name="Barry K."/>
            <person name="Grigoriev I.V."/>
            <person name="Martin F.M."/>
            <person name="Stajich J.E."/>
            <person name="Smith M.E."/>
            <person name="Bonito G."/>
            <person name="Spatafora J.W."/>
        </authorList>
    </citation>
    <scope>NUCLEOTIDE SEQUENCE [LARGE SCALE GENOMIC DNA]</scope>
    <source>
        <strain evidence="5 6">GMNB39</strain>
    </source>
</reference>
<keyword evidence="6" id="KW-1185">Reference proteome</keyword>
<evidence type="ECO:0000256" key="2">
    <source>
        <dbReference type="ARBA" id="ARBA00023253"/>
    </source>
</evidence>
<keyword evidence="2" id="KW-0294">Fucose metabolism</keyword>
<dbReference type="EMBL" id="RBNI01003346">
    <property type="protein sequence ID" value="RUP48436.1"/>
    <property type="molecule type" value="Genomic_DNA"/>
</dbReference>
<dbReference type="InterPro" id="IPR045130">
    <property type="entry name" value="OFUT2-like"/>
</dbReference>
<sequence>MSTTQGEIYILLLPKPGNTENDGDDASHFVDPVAAAPKKRTVKISLLILGFITLVLSASTFAGVGFSLASRDFSIAESGNSSWSVNSALGKVDHNVGSEAPADKVNETEAQVRAKTEMVDRLYCGHSPCQFLFMAYISEQESKAQLHFKNWAFLSGLLNRTLVLPQVYRSRMGACHKFPFFNYYSPSFLTSNAASFSYITHADFLSWSREYPLPVTAQTVYMHRLDVEEKPANYKPPLLANLKGNTCARDQYGLDFAYEAYENPLVVFKMHDYWKEDGKKKMLEHVLGTLNDPAVTFGRTNETKGDKAKVMMVDTYLVWEPFVPNPAALTPMDYNVHWQTVAKNIASQLSPYVAIHWRMETVPAENLPQCARDLVSTIRELDGIFNVYLATDYPLQDHTASANSGTFRNIQPQHREAIDILKEAVGNLTWAYLVFQGPLAANSTVIGNHTLPVPLDPVALAEHDRRAPGGRAIPVVIKKDFDRGYLAILDKLVSVEADHFIGATPQQCGRGSSSFTAQIIKMRAARVGKKEE</sequence>
<keyword evidence="4" id="KW-0812">Transmembrane</keyword>
<dbReference type="Proteomes" id="UP000268093">
    <property type="component" value="Unassembled WGS sequence"/>
</dbReference>
<dbReference type="PANTHER" id="PTHR13398">
    <property type="entry name" value="GDP-FUCOSE PROTEIN O-FUCOSYLTRANSFERASE 2"/>
    <property type="match status" value="1"/>
</dbReference>
<accession>A0A433DC82</accession>
<keyword evidence="4" id="KW-1133">Transmembrane helix</keyword>
<keyword evidence="4" id="KW-0472">Membrane</keyword>
<gene>
    <name evidence="5" type="ORF">BC936DRAFT_144561</name>
</gene>
<protein>
    <recommendedName>
        <fullName evidence="7">GDP-fucose protein O-fucosyltransferase-domain-containing protein</fullName>
    </recommendedName>
</protein>
<dbReference type="GO" id="GO:0006004">
    <property type="term" value="P:fucose metabolic process"/>
    <property type="evidence" value="ECO:0007669"/>
    <property type="project" value="UniProtKB-KW"/>
</dbReference>
<dbReference type="GO" id="GO:0046922">
    <property type="term" value="F:peptide-O-fucosyltransferase activity"/>
    <property type="evidence" value="ECO:0007669"/>
    <property type="project" value="InterPro"/>
</dbReference>
<evidence type="ECO:0000313" key="6">
    <source>
        <dbReference type="Proteomes" id="UP000268093"/>
    </source>
</evidence>
<comment type="caution">
    <text evidence="5">The sequence shown here is derived from an EMBL/GenBank/DDBJ whole genome shotgun (WGS) entry which is preliminary data.</text>
</comment>
<evidence type="ECO:0008006" key="7">
    <source>
        <dbReference type="Google" id="ProtNLM"/>
    </source>
</evidence>
<keyword evidence="3" id="KW-0119">Carbohydrate metabolism</keyword>
<name>A0A433DC82_9FUNG</name>
<proteinExistence type="predicted"/>